<organism evidence="6 7">
    <name type="scientific">Stachybotrys chartarum (strain CBS 109288 / IBT 7711)</name>
    <name type="common">Toxic black mold</name>
    <name type="synonym">Stilbospora chartarum</name>
    <dbReference type="NCBI Taxonomy" id="1280523"/>
    <lineage>
        <taxon>Eukaryota</taxon>
        <taxon>Fungi</taxon>
        <taxon>Dikarya</taxon>
        <taxon>Ascomycota</taxon>
        <taxon>Pezizomycotina</taxon>
        <taxon>Sordariomycetes</taxon>
        <taxon>Hypocreomycetidae</taxon>
        <taxon>Hypocreales</taxon>
        <taxon>Stachybotryaceae</taxon>
        <taxon>Stachybotrys</taxon>
    </lineage>
</organism>
<dbReference type="PANTHER" id="PTHR24123:SF33">
    <property type="entry name" value="PROTEIN HOS4"/>
    <property type="match status" value="1"/>
</dbReference>
<dbReference type="InterPro" id="IPR002110">
    <property type="entry name" value="Ankyrin_rpt"/>
</dbReference>
<feature type="repeat" description="ANK" evidence="3">
    <location>
        <begin position="695"/>
        <end position="721"/>
    </location>
</feature>
<sequence length="2005" mass="220912">MTSSVSTADDYEFVGHDETELSPEVLARIRKWLQPTDCWAESGELRRHLSAKAPGTGLWICATDEYRTWHDSADHGCLWIEGAPGAGKSVIAASVIQHLRRTGGGPVLFFFFRNTIAAKHSPRALLQDWLAQLLPSSPKLQSALESRLQGALADTSDGDLLQLLLDGISCVPRLYCVADALDEMASDNEVFLEHLNTMAKYRTGLLKLFLTSRPDETLQSALPESSIVHISLRQQLVDADIMAYLNHRFDPAAVPEGRRRNKQQVVDMVARRCKGSFLSAKSTMDQVEYALLCEEPRSMQALEGSLTVALEQTYKRGISTDVQLFVLEAVTHASRPLRLNELACLLEFVHPGMETPAGHKALVAASCGGLLKALEDETLQVVHHSLTEFLRDDARNADLNESLHDFPVIDSMKAQKGLAVNCIRYVQSCLLLYESAQKIASSEKESSRAKSSSDSPGFDVEYRHGRLVPAKTKTSLAYQEACMRHPFLLYAMENWSHHAGHYDVHDEDFFAAVGGFLESRSSTLWEWFSLQWDAAFTRGGNPEAVPTVLHAAAYCGLTELARDAIGKGSFNGHSELASLLMASGSDADAGDECRLKPIHLAAQKNHATTVQTLLEAGVEPDSPVPRHDGWSTTDYESAIHYACKAGHTETIIAMMPYCNSAALEQLLCECCRFNRVDAALAVLEGSRIQADAMFAGASALHFACSSISVGCVEALVRRGADAGKLCTVSWRTLPRVMELPSHPIAYASLDRLVKAWDHRRSAACQTILRIPQSNAIVLRALLDAGADPNATDGTGWSVLQRAVGPERNVEAAGLFLEHGSDPNYRNPSGQTALHCAAQARGSGRREIIECLLRHGADPGIKDDRGKTSVEDAMNLDSDAFQFLLTTCNDVALMQRCWFNVALQKSTKNEAGFAAYVDFLLAEGVDIEARDSDGRTLLLTALTSEHRTRILLERGAKAHVVDDAGNNALHLLCQRSSCTREHLEHLMTAGADHLRTNNRGEALLHHVAPWYDHKQETAELVRWLARLGLPINAHNKEGRTALHEYERRAQGILFVPDAFTVHFCQAIKETGTVEFQTRDQDGLAALHLAAMRSGVEVAVLVEAGADVNCLTEDGQHALHLACRARKPDIVGRLLRHHKATGSNHKDKYGRTPLHYACASGEPESVYSLIQDGADANAVDASSRTPLHACAESALEQRIWDGHELALPWLRHLHSDPLRPNISQPFSNNGPWYQNPNLKLPPCSVASRLLRVRIVVELLLKAGSNPAAMTRDGFTALDVALQKGCSEFIEPFAADEELFLEATSRLRMDSSAEGSLESIRKCLGTRMALMRPRMSLQTLEPDSPILSEIKEHPVRYLIHLGAKDAASLINQGFEADPLSMAHYSLLEELVATGNKEVMKSIPQLVLHYSSFDSGKKKIMLAREAGDEASDGQASTTLQLVCSQPTPSMLMLQLLVEELHVGVNAQQARTDDQDRSKPQQIIQGGTALHVLASAQSWWHLEAMKYLLEHGAAVDALDARGQFPLHIAARRPRSRRGAGPCQLFWRLAAIRILLDHGANPNLLTKKNSSPLLEAAWSPDIMRELLSRGADRTIGASSLLGAIAQWCPATMEMLLDKGTSVDSFSGVRHYFFPYWPQRKQRKVYALLCAACPEYPVRNDTRPACLIRILVQRGANLDLALNEDETLLHAVFECADHIILDGMLQEPRLDPAQLDRRDQRGRTVLMAACDWRQGSTDFDVQGWKPNITGPPLRILDIGADATLTDNRGRTALHHVLSNPSLPKQIVMDFICRDEVAPTLLTKDEDAFSPLHYALRLLQPLACKLLLARGANLFEPDPEGRTALHYIARHFLAADTRLERNDRFTGRDRQKDHLDQCLRLWRSCVAQGADVNGRDHAGNTPLHADVSSSCIRGMEADHGSKTCHVDYYDRLFPAGCGVDVHAANHEGETALHVIAKRNGRRSANTTKHDKALFEMMLDKGLDPLREDAWGRSALDVASACGKDAIVSIFARK</sequence>
<dbReference type="InterPro" id="IPR056884">
    <property type="entry name" value="NPHP3-like_N"/>
</dbReference>
<dbReference type="Pfam" id="PF24883">
    <property type="entry name" value="NPHP3_N"/>
    <property type="match status" value="1"/>
</dbReference>
<dbReference type="PRINTS" id="PR01415">
    <property type="entry name" value="ANKYRIN"/>
</dbReference>
<dbReference type="PROSITE" id="PS50088">
    <property type="entry name" value="ANK_REPEAT"/>
    <property type="match status" value="6"/>
</dbReference>
<dbReference type="Gene3D" id="1.25.40.20">
    <property type="entry name" value="Ankyrin repeat-containing domain"/>
    <property type="match status" value="7"/>
</dbReference>
<dbReference type="Pfam" id="PF12796">
    <property type="entry name" value="Ank_2"/>
    <property type="match status" value="4"/>
</dbReference>
<feature type="repeat" description="ANK" evidence="3">
    <location>
        <begin position="1147"/>
        <end position="1179"/>
    </location>
</feature>
<feature type="repeat" description="ANK" evidence="3">
    <location>
        <begin position="1516"/>
        <end position="1561"/>
    </location>
</feature>
<evidence type="ECO:0000259" key="4">
    <source>
        <dbReference type="Pfam" id="PF22939"/>
    </source>
</evidence>
<accession>A0A084AG38</accession>
<evidence type="ECO:0000256" key="2">
    <source>
        <dbReference type="ARBA" id="ARBA00023043"/>
    </source>
</evidence>
<evidence type="ECO:0000256" key="3">
    <source>
        <dbReference type="PROSITE-ProRule" id="PRU00023"/>
    </source>
</evidence>
<dbReference type="SUPFAM" id="SSF48403">
    <property type="entry name" value="Ankyrin repeat"/>
    <property type="match status" value="4"/>
</dbReference>
<dbReference type="SMART" id="SM00248">
    <property type="entry name" value="ANK"/>
    <property type="match status" value="18"/>
</dbReference>
<dbReference type="SUPFAM" id="SSF52540">
    <property type="entry name" value="P-loop containing nucleoside triphosphate hydrolases"/>
    <property type="match status" value="1"/>
</dbReference>
<dbReference type="Pfam" id="PF22939">
    <property type="entry name" value="WHD_GPIID"/>
    <property type="match status" value="1"/>
</dbReference>
<reference evidence="6 7" key="1">
    <citation type="journal article" date="2014" name="BMC Genomics">
        <title>Comparative genome sequencing reveals chemotype-specific gene clusters in the toxigenic black mold Stachybotrys.</title>
        <authorList>
            <person name="Semeiks J."/>
            <person name="Borek D."/>
            <person name="Otwinowski Z."/>
            <person name="Grishin N.V."/>
        </authorList>
    </citation>
    <scope>NUCLEOTIDE SEQUENCE [LARGE SCALE GENOMIC DNA]</scope>
    <source>
        <strain evidence="7">CBS 109288 / IBT 7711</strain>
    </source>
</reference>
<dbReference type="InterPro" id="IPR036770">
    <property type="entry name" value="Ankyrin_rpt-contain_sf"/>
</dbReference>
<dbReference type="InterPro" id="IPR054471">
    <property type="entry name" value="GPIID_WHD"/>
</dbReference>
<evidence type="ECO:0000313" key="6">
    <source>
        <dbReference type="EMBL" id="KEY64267.1"/>
    </source>
</evidence>
<dbReference type="OrthoDB" id="21416at2759"/>
<proteinExistence type="predicted"/>
<feature type="repeat" description="ANK" evidence="3">
    <location>
        <begin position="1480"/>
        <end position="1515"/>
    </location>
</feature>
<keyword evidence="1" id="KW-0677">Repeat</keyword>
<dbReference type="HOGENOM" id="CLU_001540_1_0_1"/>
<gene>
    <name evidence="6" type="ORF">S7711_09307</name>
</gene>
<dbReference type="InterPro" id="IPR051165">
    <property type="entry name" value="Multifunctional_ANK_Repeat"/>
</dbReference>
<protein>
    <submittedName>
        <fullName evidence="6">Uncharacterized protein</fullName>
    </submittedName>
</protein>
<dbReference type="Pfam" id="PF00023">
    <property type="entry name" value="Ank"/>
    <property type="match status" value="1"/>
</dbReference>
<evidence type="ECO:0000259" key="5">
    <source>
        <dbReference type="Pfam" id="PF24883"/>
    </source>
</evidence>
<feature type="domain" description="GPI inositol-deacylase winged helix" evidence="4">
    <location>
        <begin position="326"/>
        <end position="399"/>
    </location>
</feature>
<feature type="repeat" description="ANK" evidence="3">
    <location>
        <begin position="1799"/>
        <end position="1831"/>
    </location>
</feature>
<keyword evidence="7" id="KW-1185">Reference proteome</keyword>
<name>A0A084AG38_STACB</name>
<dbReference type="EMBL" id="KL648745">
    <property type="protein sequence ID" value="KEY64267.1"/>
    <property type="molecule type" value="Genomic_DNA"/>
</dbReference>
<dbReference type="PANTHER" id="PTHR24123">
    <property type="entry name" value="ANKYRIN REPEAT-CONTAINING"/>
    <property type="match status" value="1"/>
</dbReference>
<feature type="domain" description="Nephrocystin 3-like N-terminal" evidence="5">
    <location>
        <begin position="55"/>
        <end position="213"/>
    </location>
</feature>
<evidence type="ECO:0000313" key="7">
    <source>
        <dbReference type="Proteomes" id="UP000028045"/>
    </source>
</evidence>
<dbReference type="InterPro" id="IPR027417">
    <property type="entry name" value="P-loop_NTPase"/>
</dbReference>
<evidence type="ECO:0000256" key="1">
    <source>
        <dbReference type="ARBA" id="ARBA00022737"/>
    </source>
</evidence>
<feature type="repeat" description="ANK" evidence="3">
    <location>
        <begin position="828"/>
        <end position="863"/>
    </location>
</feature>
<dbReference type="Gene3D" id="3.40.50.300">
    <property type="entry name" value="P-loop containing nucleotide triphosphate hydrolases"/>
    <property type="match status" value="1"/>
</dbReference>
<keyword evidence="2 3" id="KW-0040">ANK repeat</keyword>
<dbReference type="Proteomes" id="UP000028045">
    <property type="component" value="Unassembled WGS sequence"/>
</dbReference>
<dbReference type="PROSITE" id="PS50297">
    <property type="entry name" value="ANK_REP_REGION"/>
    <property type="match status" value="3"/>
</dbReference>